<name>A0A9W9CXK2_9PEZI</name>
<evidence type="ECO:0000256" key="2">
    <source>
        <dbReference type="ARBA" id="ARBA00022980"/>
    </source>
</evidence>
<accession>A0A9W9CXK2</accession>
<feature type="region of interest" description="Disordered" evidence="7">
    <location>
        <begin position="208"/>
        <end position="275"/>
    </location>
</feature>
<dbReference type="GO" id="GO:0016874">
    <property type="term" value="F:ligase activity"/>
    <property type="evidence" value="ECO:0007669"/>
    <property type="project" value="UniProtKB-KW"/>
</dbReference>
<keyword evidence="10" id="KW-1185">Reference proteome</keyword>
<feature type="compositionally biased region" description="Basic and acidic residues" evidence="7">
    <location>
        <begin position="319"/>
        <end position="329"/>
    </location>
</feature>
<dbReference type="InterPro" id="IPR001848">
    <property type="entry name" value="Ribosomal_uS10"/>
</dbReference>
<organism evidence="9 10">
    <name type="scientific">Gnomoniopsis smithogilvyi</name>
    <dbReference type="NCBI Taxonomy" id="1191159"/>
    <lineage>
        <taxon>Eukaryota</taxon>
        <taxon>Fungi</taxon>
        <taxon>Dikarya</taxon>
        <taxon>Ascomycota</taxon>
        <taxon>Pezizomycotina</taxon>
        <taxon>Sordariomycetes</taxon>
        <taxon>Sordariomycetidae</taxon>
        <taxon>Diaporthales</taxon>
        <taxon>Gnomoniaceae</taxon>
        <taxon>Gnomoniopsis</taxon>
    </lineage>
</organism>
<reference evidence="9" key="1">
    <citation type="submission" date="2022-10" db="EMBL/GenBank/DDBJ databases">
        <title>Tapping the CABI collections for fungal endophytes: first genome assemblies for Collariella, Neodidymelliopsis, Ascochyta clinopodiicola, Didymella pomorum, Didymosphaeria variabile, Neocosmospora piperis and Neocucurbitaria cava.</title>
        <authorList>
            <person name="Hill R."/>
        </authorList>
    </citation>
    <scope>NUCLEOTIDE SEQUENCE</scope>
    <source>
        <strain evidence="9">IMI 355082</strain>
    </source>
</reference>
<comment type="caution">
    <text evidence="9">The sequence shown here is derived from an EMBL/GenBank/DDBJ whole genome shotgun (WGS) entry which is preliminary data.</text>
</comment>
<dbReference type="GO" id="GO:0003735">
    <property type="term" value="F:structural constituent of ribosome"/>
    <property type="evidence" value="ECO:0007669"/>
    <property type="project" value="InterPro"/>
</dbReference>
<evidence type="ECO:0000256" key="3">
    <source>
        <dbReference type="ARBA" id="ARBA00023274"/>
    </source>
</evidence>
<dbReference type="HAMAP" id="MF_00508">
    <property type="entry name" value="Ribosomal_uS10"/>
    <property type="match status" value="1"/>
</dbReference>
<evidence type="ECO:0000313" key="9">
    <source>
        <dbReference type="EMBL" id="KAJ4391325.1"/>
    </source>
</evidence>
<evidence type="ECO:0000256" key="6">
    <source>
        <dbReference type="ARBA" id="ARBA00078476"/>
    </source>
</evidence>
<feature type="region of interest" description="Disordered" evidence="7">
    <location>
        <begin position="365"/>
        <end position="385"/>
    </location>
</feature>
<keyword evidence="2 9" id="KW-0689">Ribosomal protein</keyword>
<feature type="region of interest" description="Disordered" evidence="7">
    <location>
        <begin position="37"/>
        <end position="101"/>
    </location>
</feature>
<evidence type="ECO:0000256" key="1">
    <source>
        <dbReference type="ARBA" id="ARBA00007102"/>
    </source>
</evidence>
<dbReference type="EMBL" id="JAPEVB010000003">
    <property type="protein sequence ID" value="KAJ4391325.1"/>
    <property type="molecule type" value="Genomic_DNA"/>
</dbReference>
<dbReference type="Proteomes" id="UP001140453">
    <property type="component" value="Unassembled WGS sequence"/>
</dbReference>
<proteinExistence type="inferred from homology"/>
<feature type="compositionally biased region" description="Low complexity" evidence="7">
    <location>
        <begin position="228"/>
        <end position="246"/>
    </location>
</feature>
<dbReference type="SMART" id="SM01403">
    <property type="entry name" value="Ribosomal_S10"/>
    <property type="match status" value="1"/>
</dbReference>
<dbReference type="GO" id="GO:1990904">
    <property type="term" value="C:ribonucleoprotein complex"/>
    <property type="evidence" value="ECO:0007669"/>
    <property type="project" value="UniProtKB-KW"/>
</dbReference>
<feature type="compositionally biased region" description="Polar residues" evidence="7">
    <location>
        <begin position="73"/>
        <end position="101"/>
    </location>
</feature>
<dbReference type="OrthoDB" id="15808at2759"/>
<dbReference type="AlphaFoldDB" id="A0A9W9CXK2"/>
<feature type="compositionally biased region" description="Low complexity" evidence="7">
    <location>
        <begin position="209"/>
        <end position="218"/>
    </location>
</feature>
<comment type="similarity">
    <text evidence="1">Belongs to the universal ribosomal protein uS10 family.</text>
</comment>
<dbReference type="InterPro" id="IPR036838">
    <property type="entry name" value="Ribosomal_uS10_dom_sf"/>
</dbReference>
<dbReference type="Pfam" id="PF00338">
    <property type="entry name" value="Ribosomal_S10"/>
    <property type="match status" value="1"/>
</dbReference>
<dbReference type="GO" id="GO:0006412">
    <property type="term" value="P:translation"/>
    <property type="evidence" value="ECO:0007669"/>
    <property type="project" value="InterPro"/>
</dbReference>
<dbReference type="GO" id="GO:0005840">
    <property type="term" value="C:ribosome"/>
    <property type="evidence" value="ECO:0007669"/>
    <property type="project" value="UniProtKB-KW"/>
</dbReference>
<keyword evidence="3" id="KW-0687">Ribonucleoprotein</keyword>
<evidence type="ECO:0000313" key="10">
    <source>
        <dbReference type="Proteomes" id="UP001140453"/>
    </source>
</evidence>
<gene>
    <name evidence="9" type="primary">RSM10</name>
    <name evidence="9" type="ORF">N0V93_004942</name>
</gene>
<dbReference type="PANTHER" id="PTHR11700">
    <property type="entry name" value="30S RIBOSOMAL PROTEIN S10 FAMILY MEMBER"/>
    <property type="match status" value="1"/>
</dbReference>
<dbReference type="FunFam" id="3.30.70.600:FF:000003">
    <property type="entry name" value="30S ribosomal protein S10"/>
    <property type="match status" value="1"/>
</dbReference>
<feature type="compositionally biased region" description="Basic and acidic residues" evidence="7">
    <location>
        <begin position="53"/>
        <end position="72"/>
    </location>
</feature>
<protein>
    <recommendedName>
        <fullName evidence="4">Small ribosomal subunit protein uS10m</fullName>
    </recommendedName>
    <alternativeName>
        <fullName evidence="5">37S ribosomal protein S10, mitochondrial</fullName>
    </alternativeName>
    <alternativeName>
        <fullName evidence="6">Mitochondrial ribosomal small subunit protein 10</fullName>
    </alternativeName>
</protein>
<evidence type="ECO:0000256" key="5">
    <source>
        <dbReference type="ARBA" id="ARBA00042916"/>
    </source>
</evidence>
<sequence length="593" mass="65383">MSAPPVLRPLRAILQRRLQIVPSSPTRTPYYLGASHYRSQLRHNSSIPPDQPLKPKDSAREAPSEQTPENKIKSTTSSPEGTQKGTAGSSTRGSEGSVTTNFEIPGQDAIIEAAIPRLDNSLVKSAFQQLKTTDAEIQAGIAEALARHLAAVEATTVAVSDATERIAEDAGGAPVPVISEPTVQDSAKTKKKQPEFVISQKTEFASLPAETNTATTEAPVEKRQVPETVATKTTTPASSSADAVATMAKPTQPTVPKSATPAIEPRPTEDESKFVVDPIPDALTLEEETVVAMTRELERLEKMPETTGTEPQHPSVPESSERSAIEDASKQIQTLESTVAAESLAHNPEEVSSVDNSLGAIRDEELAKRDRDDHAEQLDIDSKTEAIMREALGDTGEEGLYQGPEPSRIPRNVAAYYLQPLRRVAEYGVPACDLQLRSYSVRPLESFCDFALRAAYYLGLPAYGPVPLPKIIERWTVPRASFIFKKSQENFERITRRRLIQIKDANPETVQIWLAFLQKHQQAAVGMKANIWEFSSIDVAKELDEAFKEAEPRMQEKYRLLHQAKDFETVEKVDEFLQATRYRVTGDQVIRKQ</sequence>
<dbReference type="SUPFAM" id="SSF54999">
    <property type="entry name" value="Ribosomal protein S10"/>
    <property type="match status" value="1"/>
</dbReference>
<feature type="region of interest" description="Disordered" evidence="7">
    <location>
        <begin position="170"/>
        <end position="191"/>
    </location>
</feature>
<evidence type="ECO:0000256" key="7">
    <source>
        <dbReference type="SAM" id="MobiDB-lite"/>
    </source>
</evidence>
<feature type="region of interest" description="Disordered" evidence="7">
    <location>
        <begin position="300"/>
        <end position="330"/>
    </location>
</feature>
<evidence type="ECO:0000256" key="4">
    <source>
        <dbReference type="ARBA" id="ARBA00035261"/>
    </source>
</evidence>
<keyword evidence="9" id="KW-0436">Ligase</keyword>
<evidence type="ECO:0000259" key="8">
    <source>
        <dbReference type="SMART" id="SM01403"/>
    </source>
</evidence>
<feature type="domain" description="Small ribosomal subunit protein uS10" evidence="8">
    <location>
        <begin position="433"/>
        <end position="530"/>
    </location>
</feature>
<dbReference type="Gene3D" id="3.30.70.600">
    <property type="entry name" value="Ribosomal protein S10 domain"/>
    <property type="match status" value="1"/>
</dbReference>
<dbReference type="InterPro" id="IPR027486">
    <property type="entry name" value="Ribosomal_uS10_dom"/>
</dbReference>